<dbReference type="GO" id="GO:0032267">
    <property type="term" value="F:tRNA(Ile)-lysidine synthase activity"/>
    <property type="evidence" value="ECO:0007669"/>
    <property type="project" value="UniProtKB-EC"/>
</dbReference>
<dbReference type="AlphaFoldDB" id="A0A133Q6K1"/>
<dbReference type="Proteomes" id="UP000070533">
    <property type="component" value="Unassembled WGS sequence"/>
</dbReference>
<comment type="domain">
    <text evidence="8">The N-terminal region contains the highly conserved SGGXDS motif, predicted to be a P-loop motif involved in ATP binding.</text>
</comment>
<evidence type="ECO:0000256" key="2">
    <source>
        <dbReference type="ARBA" id="ARBA00022490"/>
    </source>
</evidence>
<dbReference type="SUPFAM" id="SSF56037">
    <property type="entry name" value="PheT/TilS domain"/>
    <property type="match status" value="1"/>
</dbReference>
<evidence type="ECO:0000256" key="9">
    <source>
        <dbReference type="SAM" id="Phobius"/>
    </source>
</evidence>
<keyword evidence="9" id="KW-0812">Transmembrane</keyword>
<keyword evidence="6 8" id="KW-0067">ATP-binding</keyword>
<comment type="caution">
    <text evidence="11">The sequence shown here is derived from an EMBL/GenBank/DDBJ whole genome shotgun (WGS) entry which is preliminary data.</text>
</comment>
<dbReference type="Pfam" id="PF01171">
    <property type="entry name" value="ATP_bind_3"/>
    <property type="match status" value="1"/>
</dbReference>
<dbReference type="InterPro" id="IPR014729">
    <property type="entry name" value="Rossmann-like_a/b/a_fold"/>
</dbReference>
<dbReference type="InterPro" id="IPR012094">
    <property type="entry name" value="tRNA_Ile_lys_synt"/>
</dbReference>
<dbReference type="NCBIfam" id="TIGR02433">
    <property type="entry name" value="lysidine_TilS_C"/>
    <property type="match status" value="1"/>
</dbReference>
<dbReference type="HAMAP" id="MF_01161">
    <property type="entry name" value="tRNA_Ile_lys_synt"/>
    <property type="match status" value="1"/>
</dbReference>
<feature type="transmembrane region" description="Helical" evidence="9">
    <location>
        <begin position="20"/>
        <end position="38"/>
    </location>
</feature>
<dbReference type="PANTHER" id="PTHR43033">
    <property type="entry name" value="TRNA(ILE)-LYSIDINE SYNTHASE-RELATED"/>
    <property type="match status" value="1"/>
</dbReference>
<keyword evidence="12" id="KW-1185">Reference proteome</keyword>
<organism evidence="11 12">
    <name type="scientific">Prevotella corporis</name>
    <dbReference type="NCBI Taxonomy" id="28128"/>
    <lineage>
        <taxon>Bacteria</taxon>
        <taxon>Pseudomonadati</taxon>
        <taxon>Bacteroidota</taxon>
        <taxon>Bacteroidia</taxon>
        <taxon>Bacteroidales</taxon>
        <taxon>Prevotellaceae</taxon>
        <taxon>Prevotella</taxon>
    </lineage>
</organism>
<dbReference type="GO" id="GO:0006400">
    <property type="term" value="P:tRNA modification"/>
    <property type="evidence" value="ECO:0007669"/>
    <property type="project" value="UniProtKB-UniRule"/>
</dbReference>
<dbReference type="STRING" id="28128.HMPREF3226_01622"/>
<evidence type="ECO:0000313" key="11">
    <source>
        <dbReference type="EMBL" id="KXA38443.1"/>
    </source>
</evidence>
<comment type="similarity">
    <text evidence="8">Belongs to the tRNA(Ile)-lysidine synthase family.</text>
</comment>
<evidence type="ECO:0000256" key="3">
    <source>
        <dbReference type="ARBA" id="ARBA00022598"/>
    </source>
</evidence>
<evidence type="ECO:0000256" key="1">
    <source>
        <dbReference type="ARBA" id="ARBA00004496"/>
    </source>
</evidence>
<keyword evidence="4 8" id="KW-0819">tRNA processing</keyword>
<evidence type="ECO:0000259" key="10">
    <source>
        <dbReference type="SMART" id="SM00977"/>
    </source>
</evidence>
<dbReference type="PATRIC" id="fig|28128.5.peg.1662"/>
<reference evidence="12" key="1">
    <citation type="submission" date="2016-01" db="EMBL/GenBank/DDBJ databases">
        <authorList>
            <person name="Mitreva M."/>
            <person name="Pepin K.H."/>
            <person name="Mihindukulasuriya K.A."/>
            <person name="Fulton R."/>
            <person name="Fronick C."/>
            <person name="O'Laughlin M."/>
            <person name="Miner T."/>
            <person name="Herter B."/>
            <person name="Rosa B.A."/>
            <person name="Cordes M."/>
            <person name="Tomlinson C."/>
            <person name="Wollam A."/>
            <person name="Palsikar V.B."/>
            <person name="Mardis E.R."/>
            <person name="Wilson R.K."/>
        </authorList>
    </citation>
    <scope>NUCLEOTIDE SEQUENCE [LARGE SCALE GENOMIC DNA]</scope>
    <source>
        <strain evidence="12">MJR7716</strain>
    </source>
</reference>
<gene>
    <name evidence="8" type="primary">tilS</name>
    <name evidence="11" type="ORF">HMPREF3226_01622</name>
</gene>
<dbReference type="InterPro" id="IPR012795">
    <property type="entry name" value="tRNA_Ile_lys_synt_N"/>
</dbReference>
<dbReference type="NCBIfam" id="TIGR02432">
    <property type="entry name" value="lysidine_TilS_N"/>
    <property type="match status" value="1"/>
</dbReference>
<sequence>MLNKVSNYIDQFQLLDKNKLYLVALSGGADSVALLLALHQLGYRLETVHCNFKLRGSESDRDEIFCNNLANRLNIKHHIIHFETNTYAKLHKVSVEMAARELRYKYFESLMGGIGASGICIAHHKEDSVETILLNLIRGTGLKGLTGIKPINGNLIRPLLPCTRQEIERFLKKNHQNFVIDGTNYDNVFHRNKLRNSIIPIIKEINPSFDDSLLKLASIVSGASLIVENSVTEYITKITQSEYSDKETLIECIKRGSLFSKVYFIDINAVKEYSSPSYLLYFILSPLGFSSPLIDQIAESLDSQTGKTWKSHTHELLLDRGKLILSRIIPSIEKEMKIPEEGRYVFSSELTIVFKKLIRDNIFVIPTTSEKIAIDARRVQFPLLVRPIHAGDRFIPFGMKGSKLVSDFLTDIKMNVIDRRKQLVLCDAGGNIIWLVGQRLDNRYRIDDTSVNLLLIHIERTFD</sequence>
<keyword evidence="3 8" id="KW-0436">Ligase</keyword>
<dbReference type="CDD" id="cd01992">
    <property type="entry name" value="TilS_N"/>
    <property type="match status" value="1"/>
</dbReference>
<dbReference type="InterPro" id="IPR011063">
    <property type="entry name" value="TilS/TtcA_N"/>
</dbReference>
<name>A0A133Q6K1_9BACT</name>
<evidence type="ECO:0000256" key="7">
    <source>
        <dbReference type="ARBA" id="ARBA00048539"/>
    </source>
</evidence>
<dbReference type="InterPro" id="IPR012796">
    <property type="entry name" value="Lysidine-tRNA-synth_C"/>
</dbReference>
<proteinExistence type="inferred from homology"/>
<dbReference type="Gene3D" id="3.40.50.620">
    <property type="entry name" value="HUPs"/>
    <property type="match status" value="1"/>
</dbReference>
<comment type="function">
    <text evidence="8">Ligates lysine onto the cytidine present at position 34 of the AUA codon-specific tRNA(Ile) that contains the anticodon CAU, in an ATP-dependent manner. Cytidine is converted to lysidine, thus changing the amino acid specificity of the tRNA from methionine to isoleucine.</text>
</comment>
<dbReference type="GO" id="GO:0005737">
    <property type="term" value="C:cytoplasm"/>
    <property type="evidence" value="ECO:0007669"/>
    <property type="project" value="UniProtKB-SubCell"/>
</dbReference>
<dbReference type="SUPFAM" id="SSF52402">
    <property type="entry name" value="Adenine nucleotide alpha hydrolases-like"/>
    <property type="match status" value="1"/>
</dbReference>
<accession>A0A133Q6K1</accession>
<dbReference type="EMBL" id="LRQG01000114">
    <property type="protein sequence ID" value="KXA38443.1"/>
    <property type="molecule type" value="Genomic_DNA"/>
</dbReference>
<dbReference type="SMART" id="SM00977">
    <property type="entry name" value="TilS_C"/>
    <property type="match status" value="1"/>
</dbReference>
<dbReference type="EC" id="6.3.4.19" evidence="8"/>
<protein>
    <recommendedName>
        <fullName evidence="8">tRNA(Ile)-lysidine synthase</fullName>
        <ecNumber evidence="8">6.3.4.19</ecNumber>
    </recommendedName>
    <alternativeName>
        <fullName evidence="8">tRNA(Ile)-2-lysyl-cytidine synthase</fullName>
    </alternativeName>
    <alternativeName>
        <fullName evidence="8">tRNA(Ile)-lysidine synthetase</fullName>
    </alternativeName>
</protein>
<dbReference type="OrthoDB" id="9807403at2"/>
<dbReference type="PANTHER" id="PTHR43033:SF1">
    <property type="entry name" value="TRNA(ILE)-LYSIDINE SYNTHASE-RELATED"/>
    <property type="match status" value="1"/>
</dbReference>
<comment type="catalytic activity">
    <reaction evidence="7 8">
        <text>cytidine(34) in tRNA(Ile2) + L-lysine + ATP = lysidine(34) in tRNA(Ile2) + AMP + diphosphate + H(+)</text>
        <dbReference type="Rhea" id="RHEA:43744"/>
        <dbReference type="Rhea" id="RHEA-COMP:10625"/>
        <dbReference type="Rhea" id="RHEA-COMP:10670"/>
        <dbReference type="ChEBI" id="CHEBI:15378"/>
        <dbReference type="ChEBI" id="CHEBI:30616"/>
        <dbReference type="ChEBI" id="CHEBI:32551"/>
        <dbReference type="ChEBI" id="CHEBI:33019"/>
        <dbReference type="ChEBI" id="CHEBI:82748"/>
        <dbReference type="ChEBI" id="CHEBI:83665"/>
        <dbReference type="ChEBI" id="CHEBI:456215"/>
        <dbReference type="EC" id="6.3.4.19"/>
    </reaction>
</comment>
<evidence type="ECO:0000256" key="4">
    <source>
        <dbReference type="ARBA" id="ARBA00022694"/>
    </source>
</evidence>
<evidence type="ECO:0000256" key="8">
    <source>
        <dbReference type="HAMAP-Rule" id="MF_01161"/>
    </source>
</evidence>
<keyword evidence="5 8" id="KW-0547">Nucleotide-binding</keyword>
<feature type="domain" description="Lysidine-tRNA(Ile) synthetase C-terminal" evidence="10">
    <location>
        <begin position="383"/>
        <end position="456"/>
    </location>
</feature>
<dbReference type="RefSeq" id="WP_060940825.1">
    <property type="nucleotide sequence ID" value="NZ_KQ957260.1"/>
</dbReference>
<feature type="binding site" evidence="8">
    <location>
        <begin position="26"/>
        <end position="31"/>
    </location>
    <ligand>
        <name>ATP</name>
        <dbReference type="ChEBI" id="CHEBI:30616"/>
    </ligand>
</feature>
<evidence type="ECO:0000313" key="12">
    <source>
        <dbReference type="Proteomes" id="UP000070533"/>
    </source>
</evidence>
<keyword evidence="9" id="KW-1133">Transmembrane helix</keyword>
<evidence type="ECO:0000256" key="6">
    <source>
        <dbReference type="ARBA" id="ARBA00022840"/>
    </source>
</evidence>
<keyword evidence="2 8" id="KW-0963">Cytoplasm</keyword>
<evidence type="ECO:0000256" key="5">
    <source>
        <dbReference type="ARBA" id="ARBA00022741"/>
    </source>
</evidence>
<dbReference type="GO" id="GO:0005524">
    <property type="term" value="F:ATP binding"/>
    <property type="evidence" value="ECO:0007669"/>
    <property type="project" value="UniProtKB-UniRule"/>
</dbReference>
<comment type="subcellular location">
    <subcellularLocation>
        <location evidence="1 8">Cytoplasm</location>
    </subcellularLocation>
</comment>
<keyword evidence="9" id="KW-0472">Membrane</keyword>